<dbReference type="RefSeq" id="WP_115263348.1">
    <property type="nucleotide sequence ID" value="NZ_UHFT01000001.1"/>
</dbReference>
<proteinExistence type="predicted"/>
<reference evidence="4" key="1">
    <citation type="submission" date="2018-06" db="EMBL/GenBank/DDBJ databases">
        <authorList>
            <consortium name="Pathogen Informatics"/>
            <person name="Doyle S."/>
        </authorList>
    </citation>
    <scope>NUCLEOTIDE SEQUENCE [LARGE SCALE GENOMIC DNA]</scope>
    <source>
        <strain evidence="4">NCTC11063</strain>
    </source>
</reference>
<gene>
    <name evidence="4" type="primary">yhfP</name>
    <name evidence="4" type="ORF">NCTC11063_01294</name>
</gene>
<dbReference type="InterPro" id="IPR011032">
    <property type="entry name" value="GroES-like_sf"/>
</dbReference>
<feature type="domain" description="Enoyl reductase (ER)" evidence="3">
    <location>
        <begin position="14"/>
        <end position="318"/>
    </location>
</feature>
<accession>A0A380L6L8</accession>
<dbReference type="AlphaFoldDB" id="A0A380L6L8"/>
<keyword evidence="2 4" id="KW-0560">Oxidoreductase</keyword>
<keyword evidence="1" id="KW-0521">NADP</keyword>
<keyword evidence="5" id="KW-1185">Reference proteome</keyword>
<dbReference type="Gene3D" id="3.40.50.720">
    <property type="entry name" value="NAD(P)-binding Rossmann-like Domain"/>
    <property type="match status" value="1"/>
</dbReference>
<dbReference type="GO" id="GO:0016651">
    <property type="term" value="F:oxidoreductase activity, acting on NAD(P)H"/>
    <property type="evidence" value="ECO:0007669"/>
    <property type="project" value="TreeGrafter"/>
</dbReference>
<dbReference type="PANTHER" id="PTHR48106">
    <property type="entry name" value="QUINONE OXIDOREDUCTASE PIG3-RELATED"/>
    <property type="match status" value="1"/>
</dbReference>
<dbReference type="Gene3D" id="3.90.180.10">
    <property type="entry name" value="Medium-chain alcohol dehydrogenases, catalytic domain"/>
    <property type="match status" value="1"/>
</dbReference>
<dbReference type="SUPFAM" id="SSF51735">
    <property type="entry name" value="NAD(P)-binding Rossmann-fold domains"/>
    <property type="match status" value="1"/>
</dbReference>
<evidence type="ECO:0000256" key="1">
    <source>
        <dbReference type="ARBA" id="ARBA00022857"/>
    </source>
</evidence>
<dbReference type="EMBL" id="UHFT01000001">
    <property type="protein sequence ID" value="SUN80588.1"/>
    <property type="molecule type" value="Genomic_DNA"/>
</dbReference>
<organism evidence="4 5">
    <name type="scientific">Streptococcus milleri</name>
    <dbReference type="NCBI Taxonomy" id="33040"/>
    <lineage>
        <taxon>Bacteria</taxon>
        <taxon>Bacillati</taxon>
        <taxon>Bacillota</taxon>
        <taxon>Bacilli</taxon>
        <taxon>Lactobacillales</taxon>
        <taxon>Streptococcaceae</taxon>
        <taxon>Streptococcus</taxon>
    </lineage>
</organism>
<dbReference type="GO" id="GO:0070402">
    <property type="term" value="F:NADPH binding"/>
    <property type="evidence" value="ECO:0007669"/>
    <property type="project" value="TreeGrafter"/>
</dbReference>
<dbReference type="InterPro" id="IPR036291">
    <property type="entry name" value="NAD(P)-bd_dom_sf"/>
</dbReference>
<dbReference type="InterPro" id="IPR020843">
    <property type="entry name" value="ER"/>
</dbReference>
<dbReference type="Proteomes" id="UP000255236">
    <property type="component" value="Unassembled WGS sequence"/>
</dbReference>
<name>A0A380L6L8_9STRE</name>
<sequence length="321" mass="35861">MRNKMKAMVIYEPGGPEKFVLEERAIPSVKEGWTLVKIKGFGINHSEIFTRKGLSPTVQFPRILGIECVGQVVETTRRDLQEGQKIVSIMGEMGRAYDGSYAEYVLLPNEQIYPVDSQLSWKELAAVPETYYTAFGSFKNMQIKEGDSILVRAATSGVGLAFLKLVKAQFPQNCVVGAVRSLAKKDLLQQQGFDEIILDERGVLQTEEKFDKILELVGPATLKNSFDHIQSAGIICNTGQLGGKWYAEEFDPIVEIRNNSYLTSFYSGNAHQQLIDELFSYIDAYKINVSPQRIFSLEQIPAAHSYIESQAGFGKVVVLNN</sequence>
<evidence type="ECO:0000313" key="5">
    <source>
        <dbReference type="Proteomes" id="UP000255236"/>
    </source>
</evidence>
<dbReference type="SMART" id="SM00829">
    <property type="entry name" value="PKS_ER"/>
    <property type="match status" value="1"/>
</dbReference>
<protein>
    <submittedName>
        <fullName evidence="4">Oxidoreductase</fullName>
        <ecNumber evidence="4">1.-.-.-</ecNumber>
        <ecNumber evidence="4">1.6.5.-</ecNumber>
    </submittedName>
</protein>
<dbReference type="Pfam" id="PF13602">
    <property type="entry name" value="ADH_zinc_N_2"/>
    <property type="match status" value="1"/>
</dbReference>
<dbReference type="PANTHER" id="PTHR48106:SF18">
    <property type="entry name" value="QUINONE OXIDOREDUCTASE PIG3"/>
    <property type="match status" value="1"/>
</dbReference>
<dbReference type="Pfam" id="PF08240">
    <property type="entry name" value="ADH_N"/>
    <property type="match status" value="1"/>
</dbReference>
<dbReference type="EC" id="1.-.-.-" evidence="4"/>
<evidence type="ECO:0000313" key="4">
    <source>
        <dbReference type="EMBL" id="SUN80588.1"/>
    </source>
</evidence>
<dbReference type="InterPro" id="IPR013154">
    <property type="entry name" value="ADH-like_N"/>
</dbReference>
<dbReference type="EC" id="1.6.5.-" evidence="4"/>
<evidence type="ECO:0000256" key="2">
    <source>
        <dbReference type="ARBA" id="ARBA00023002"/>
    </source>
</evidence>
<comment type="caution">
    <text evidence="4">The sequence shown here is derived from an EMBL/GenBank/DDBJ whole genome shotgun (WGS) entry which is preliminary data.</text>
</comment>
<evidence type="ECO:0000259" key="3">
    <source>
        <dbReference type="SMART" id="SM00829"/>
    </source>
</evidence>
<dbReference type="CDD" id="cd08243">
    <property type="entry name" value="quinone_oxidoreductase_like_1"/>
    <property type="match status" value="1"/>
</dbReference>
<dbReference type="SUPFAM" id="SSF50129">
    <property type="entry name" value="GroES-like"/>
    <property type="match status" value="1"/>
</dbReference>